<dbReference type="AlphaFoldDB" id="A0AA39XH80"/>
<proteinExistence type="predicted"/>
<evidence type="ECO:0000256" key="1">
    <source>
        <dbReference type="SAM" id="MobiDB-lite"/>
    </source>
</evidence>
<accession>A0AA39XH80</accession>
<evidence type="ECO:0000313" key="3">
    <source>
        <dbReference type="Proteomes" id="UP001175000"/>
    </source>
</evidence>
<dbReference type="Proteomes" id="UP001175000">
    <property type="component" value="Unassembled WGS sequence"/>
</dbReference>
<dbReference type="EMBL" id="JAULSU010000001">
    <property type="protein sequence ID" value="KAK0633864.1"/>
    <property type="molecule type" value="Genomic_DNA"/>
</dbReference>
<name>A0AA39XH80_9PEZI</name>
<protein>
    <submittedName>
        <fullName evidence="2">Uncharacterized protein</fullName>
    </submittedName>
</protein>
<sequence length="99" mass="10621">MITTAERALLFFSLPSFIVPRDLVPAFLTASCSSTSQSPASLSMPSTSSTTSASSSSVPCPPNSFRFLSISWTIQIPVTEVGLVYAQVVNKAVRLHLVW</sequence>
<feature type="region of interest" description="Disordered" evidence="1">
    <location>
        <begin position="33"/>
        <end position="60"/>
    </location>
</feature>
<organism evidence="2 3">
    <name type="scientific">Immersiella caudata</name>
    <dbReference type="NCBI Taxonomy" id="314043"/>
    <lineage>
        <taxon>Eukaryota</taxon>
        <taxon>Fungi</taxon>
        <taxon>Dikarya</taxon>
        <taxon>Ascomycota</taxon>
        <taxon>Pezizomycotina</taxon>
        <taxon>Sordariomycetes</taxon>
        <taxon>Sordariomycetidae</taxon>
        <taxon>Sordariales</taxon>
        <taxon>Lasiosphaeriaceae</taxon>
        <taxon>Immersiella</taxon>
    </lineage>
</organism>
<keyword evidence="3" id="KW-1185">Reference proteome</keyword>
<reference evidence="2" key="1">
    <citation type="submission" date="2023-06" db="EMBL/GenBank/DDBJ databases">
        <title>Genome-scale phylogeny and comparative genomics of the fungal order Sordariales.</title>
        <authorList>
            <consortium name="Lawrence Berkeley National Laboratory"/>
            <person name="Hensen N."/>
            <person name="Bonometti L."/>
            <person name="Westerberg I."/>
            <person name="Brannstrom I.O."/>
            <person name="Guillou S."/>
            <person name="Cros-Aarteil S."/>
            <person name="Calhoun S."/>
            <person name="Haridas S."/>
            <person name="Kuo A."/>
            <person name="Mondo S."/>
            <person name="Pangilinan J."/>
            <person name="Riley R."/>
            <person name="Labutti K."/>
            <person name="Andreopoulos B."/>
            <person name="Lipzen A."/>
            <person name="Chen C."/>
            <person name="Yanf M."/>
            <person name="Daum C."/>
            <person name="Ng V."/>
            <person name="Clum A."/>
            <person name="Steindorff A."/>
            <person name="Ohm R."/>
            <person name="Martin F."/>
            <person name="Silar P."/>
            <person name="Natvig D."/>
            <person name="Lalanne C."/>
            <person name="Gautier V."/>
            <person name="Ament-Velasquez S.L."/>
            <person name="Kruys A."/>
            <person name="Hutchinson M.I."/>
            <person name="Powell A.J."/>
            <person name="Barry K."/>
            <person name="Miller A.N."/>
            <person name="Grigoriev I.V."/>
            <person name="Debuchy R."/>
            <person name="Gladieux P."/>
            <person name="Thoren M.H."/>
            <person name="Johannesson H."/>
        </authorList>
    </citation>
    <scope>NUCLEOTIDE SEQUENCE</scope>
    <source>
        <strain evidence="2">CBS 606.72</strain>
    </source>
</reference>
<comment type="caution">
    <text evidence="2">The sequence shown here is derived from an EMBL/GenBank/DDBJ whole genome shotgun (WGS) entry which is preliminary data.</text>
</comment>
<feature type="compositionally biased region" description="Low complexity" evidence="1">
    <location>
        <begin position="33"/>
        <end position="58"/>
    </location>
</feature>
<gene>
    <name evidence="2" type="ORF">B0T14DRAFT_507952</name>
</gene>
<evidence type="ECO:0000313" key="2">
    <source>
        <dbReference type="EMBL" id="KAK0633864.1"/>
    </source>
</evidence>